<dbReference type="Proteomes" id="UP000252795">
    <property type="component" value="Unassembled WGS sequence"/>
</dbReference>
<evidence type="ECO:0000313" key="2">
    <source>
        <dbReference type="EMBL" id="RCW30561.1"/>
    </source>
</evidence>
<evidence type="ECO:0000313" key="4">
    <source>
        <dbReference type="Proteomes" id="UP000253065"/>
    </source>
</evidence>
<dbReference type="EMBL" id="QNSA01000015">
    <property type="protein sequence ID" value="RBP69156.1"/>
    <property type="molecule type" value="Genomic_DNA"/>
</dbReference>
<gene>
    <name evidence="2" type="ORF">DET51_11557</name>
    <name evidence="1" type="ORF">DET64_11557</name>
</gene>
<dbReference type="RefSeq" id="WP_113880659.1">
    <property type="nucleotide sequence ID" value="NZ_QNSA01000015.1"/>
</dbReference>
<dbReference type="EMBL" id="QPJB01000015">
    <property type="protein sequence ID" value="RCW30561.1"/>
    <property type="molecule type" value="Genomic_DNA"/>
</dbReference>
<reference evidence="2 3" key="1">
    <citation type="submission" date="2018-07" db="EMBL/GenBank/DDBJ databases">
        <title>Freshwater and sediment microbial communities from various areas in North America, analyzing microbe dynamics in response to fracking.</title>
        <authorList>
            <person name="Lamendella R."/>
        </authorList>
    </citation>
    <scope>NUCLEOTIDE SEQUENCE [LARGE SCALE GENOMIC DNA]</scope>
    <source>
        <strain evidence="2 3">114E</strain>
        <strain evidence="1 4">114E_o</strain>
    </source>
</reference>
<sequence>MSTTNESWESDLSRIFASSVNQQSLEEAAELVVDVSLDDQEYHNIFINAIDQGIRAANDGDKRVMNCINKSGYKVNSLKQALDLLLDFKEIYLREFEQSKE</sequence>
<keyword evidence="4" id="KW-1185">Reference proteome</keyword>
<comment type="caution">
    <text evidence="2">The sequence shown here is derived from an EMBL/GenBank/DDBJ whole genome shotgun (WGS) entry which is preliminary data.</text>
</comment>
<organism evidence="2 3">
    <name type="scientific">Marinobacter nauticus</name>
    <name type="common">Marinobacter hydrocarbonoclasticus</name>
    <name type="synonym">Marinobacter aquaeolei</name>
    <dbReference type="NCBI Taxonomy" id="2743"/>
    <lineage>
        <taxon>Bacteria</taxon>
        <taxon>Pseudomonadati</taxon>
        <taxon>Pseudomonadota</taxon>
        <taxon>Gammaproteobacteria</taxon>
        <taxon>Pseudomonadales</taxon>
        <taxon>Marinobacteraceae</taxon>
        <taxon>Marinobacter</taxon>
    </lineage>
</organism>
<protein>
    <submittedName>
        <fullName evidence="2">Uncharacterized protein</fullName>
    </submittedName>
</protein>
<evidence type="ECO:0000313" key="3">
    <source>
        <dbReference type="Proteomes" id="UP000252795"/>
    </source>
</evidence>
<accession>A0A368UUL3</accession>
<name>A0A368UUL3_MARNT</name>
<dbReference type="AlphaFoldDB" id="A0A368UUL3"/>
<evidence type="ECO:0000313" key="1">
    <source>
        <dbReference type="EMBL" id="RBP69156.1"/>
    </source>
</evidence>
<proteinExistence type="predicted"/>
<dbReference type="Proteomes" id="UP000253065">
    <property type="component" value="Unassembled WGS sequence"/>
</dbReference>